<keyword evidence="5 8" id="KW-0235">DNA replication</keyword>
<dbReference type="EC" id="2.7.7.7" evidence="8"/>
<evidence type="ECO:0000313" key="10">
    <source>
        <dbReference type="EMBL" id="MBB5039823.1"/>
    </source>
</evidence>
<dbReference type="EMBL" id="JACHIF010000010">
    <property type="protein sequence ID" value="MBB5039823.1"/>
    <property type="molecule type" value="Genomic_DNA"/>
</dbReference>
<dbReference type="InterPro" id="IPR017961">
    <property type="entry name" value="DNA_pol_Y-fam_little_finger"/>
</dbReference>
<keyword evidence="3 8" id="KW-0808">Transferase</keyword>
<feature type="domain" description="UmuC" evidence="9">
    <location>
        <begin position="2"/>
        <end position="179"/>
    </location>
</feature>
<accession>A0A7W7YP95</accession>
<comment type="cofactor">
    <cofactor evidence="8">
        <name>Mg(2+)</name>
        <dbReference type="ChEBI" id="CHEBI:18420"/>
    </cofactor>
    <text evidence="8">Binds 2 magnesium ions per subunit.</text>
</comment>
<dbReference type="GO" id="GO:0006261">
    <property type="term" value="P:DNA-templated DNA replication"/>
    <property type="evidence" value="ECO:0007669"/>
    <property type="project" value="UniProtKB-UniRule"/>
</dbReference>
<dbReference type="HAMAP" id="MF_01113">
    <property type="entry name" value="DNApol_IV"/>
    <property type="match status" value="1"/>
</dbReference>
<keyword evidence="11" id="KW-1185">Reference proteome</keyword>
<dbReference type="Pfam" id="PF17657">
    <property type="entry name" value="DNA_pol3_finger"/>
    <property type="match status" value="1"/>
</dbReference>
<dbReference type="PANTHER" id="PTHR32294">
    <property type="entry name" value="DNA POLYMERASE III SUBUNIT ALPHA"/>
    <property type="match status" value="1"/>
</dbReference>
<evidence type="ECO:0000256" key="7">
    <source>
        <dbReference type="ARBA" id="ARBA00049244"/>
    </source>
</evidence>
<comment type="subcellular location">
    <subcellularLocation>
        <location evidence="8">Cytoplasm</location>
    </subcellularLocation>
</comment>
<dbReference type="Gene3D" id="1.10.150.20">
    <property type="entry name" value="5' to 3' exonuclease, C-terminal subdomain"/>
    <property type="match status" value="1"/>
</dbReference>
<feature type="binding site" evidence="8">
    <location>
        <position position="6"/>
    </location>
    <ligand>
        <name>Mg(2+)</name>
        <dbReference type="ChEBI" id="CHEBI:18420"/>
    </ligand>
</feature>
<dbReference type="GO" id="GO:0005737">
    <property type="term" value="C:cytoplasm"/>
    <property type="evidence" value="ECO:0007669"/>
    <property type="project" value="UniProtKB-SubCell"/>
</dbReference>
<evidence type="ECO:0000259" key="9">
    <source>
        <dbReference type="PROSITE" id="PS50173"/>
    </source>
</evidence>
<dbReference type="InterPro" id="IPR011708">
    <property type="entry name" value="DNA_pol3_alpha_NTPase_dom"/>
</dbReference>
<evidence type="ECO:0000313" key="11">
    <source>
        <dbReference type="Proteomes" id="UP000534294"/>
    </source>
</evidence>
<dbReference type="Gene3D" id="3.20.20.140">
    <property type="entry name" value="Metal-dependent hydrolases"/>
    <property type="match status" value="1"/>
</dbReference>
<dbReference type="NCBIfam" id="TIGR00594">
    <property type="entry name" value="polc"/>
    <property type="match status" value="1"/>
</dbReference>
<comment type="similarity">
    <text evidence="1 8">Belongs to the DNA polymerase type-Y family.</text>
</comment>
<comment type="catalytic activity">
    <reaction evidence="7 8">
        <text>DNA(n) + a 2'-deoxyribonucleoside 5'-triphosphate = DNA(n+1) + diphosphate</text>
        <dbReference type="Rhea" id="RHEA:22508"/>
        <dbReference type="Rhea" id="RHEA-COMP:17339"/>
        <dbReference type="Rhea" id="RHEA-COMP:17340"/>
        <dbReference type="ChEBI" id="CHEBI:33019"/>
        <dbReference type="ChEBI" id="CHEBI:61560"/>
        <dbReference type="ChEBI" id="CHEBI:173112"/>
        <dbReference type="EC" id="2.7.7.7"/>
    </reaction>
</comment>
<dbReference type="Gene3D" id="3.30.70.270">
    <property type="match status" value="1"/>
</dbReference>
<dbReference type="GO" id="GO:0000287">
    <property type="term" value="F:magnesium ion binding"/>
    <property type="evidence" value="ECO:0007669"/>
    <property type="project" value="UniProtKB-UniRule"/>
</dbReference>
<keyword evidence="8" id="KW-0234">DNA repair</keyword>
<dbReference type="InterPro" id="IPR043128">
    <property type="entry name" value="Rev_trsase/Diguanyl_cyclase"/>
</dbReference>
<dbReference type="SUPFAM" id="SSF89550">
    <property type="entry name" value="PHP domain-like"/>
    <property type="match status" value="1"/>
</dbReference>
<dbReference type="SUPFAM" id="SSF100879">
    <property type="entry name" value="Lesion bypass DNA polymerase (Y-family), little finger domain"/>
    <property type="match status" value="1"/>
</dbReference>
<evidence type="ECO:0000256" key="1">
    <source>
        <dbReference type="ARBA" id="ARBA00010945"/>
    </source>
</evidence>
<keyword evidence="8" id="KW-0227">DNA damage</keyword>
<evidence type="ECO:0000256" key="4">
    <source>
        <dbReference type="ARBA" id="ARBA00022695"/>
    </source>
</evidence>
<dbReference type="InterPro" id="IPR004013">
    <property type="entry name" value="PHP_dom"/>
</dbReference>
<dbReference type="InterPro" id="IPR029460">
    <property type="entry name" value="DNAPol_HHH"/>
</dbReference>
<keyword evidence="8" id="KW-0479">Metal-binding</keyword>
<organism evidence="10 11">
    <name type="scientific">Prosthecobacter dejongeii</name>
    <dbReference type="NCBI Taxonomy" id="48465"/>
    <lineage>
        <taxon>Bacteria</taxon>
        <taxon>Pseudomonadati</taxon>
        <taxon>Verrucomicrobiota</taxon>
        <taxon>Verrucomicrobiia</taxon>
        <taxon>Verrucomicrobiales</taxon>
        <taxon>Verrucomicrobiaceae</taxon>
        <taxon>Prosthecobacter</taxon>
    </lineage>
</organism>
<protein>
    <recommendedName>
        <fullName evidence="8">DNA polymerase IV</fullName>
        <shortName evidence="8">Pol IV</shortName>
        <ecNumber evidence="8">2.7.7.7</ecNumber>
    </recommendedName>
</protein>
<dbReference type="Pfam" id="PF07733">
    <property type="entry name" value="DNA_pol3_alpha"/>
    <property type="match status" value="1"/>
</dbReference>
<keyword evidence="8" id="KW-0238">DNA-binding</keyword>
<dbReference type="GO" id="GO:0008408">
    <property type="term" value="F:3'-5' exonuclease activity"/>
    <property type="evidence" value="ECO:0007669"/>
    <property type="project" value="InterPro"/>
</dbReference>
<keyword evidence="8" id="KW-0460">Magnesium</keyword>
<keyword evidence="2 8" id="KW-0515">Mutator protein</keyword>
<comment type="function">
    <text evidence="8">Poorly processive, error-prone DNA polymerase involved in untargeted mutagenesis. Copies undamaged DNA at stalled replication forks, which arise in vivo from mismatched or misaligned primer ends. These misaligned primers can be extended by PolIV. Exhibits no 3'-5' exonuclease (proofreading) activity. May be involved in translesional synthesis, in conjunction with the beta clamp from PolIII.</text>
</comment>
<dbReference type="InterPro" id="IPR016195">
    <property type="entry name" value="Pol/histidinol_Pase-like"/>
</dbReference>
<proteinExistence type="inferred from homology"/>
<dbReference type="PROSITE" id="PS50173">
    <property type="entry name" value="UMUC"/>
    <property type="match status" value="1"/>
</dbReference>
<evidence type="ECO:0000256" key="6">
    <source>
        <dbReference type="ARBA" id="ARBA00022932"/>
    </source>
</evidence>
<dbReference type="InterPro" id="IPR043502">
    <property type="entry name" value="DNA/RNA_pol_sf"/>
</dbReference>
<sequence>MILHFDADAFFASVEQAADSKLRGRPVAVGGEKRGVIASASYEARKLGVYTPMPTAKAKKLCPSLIVLPGDFEKYERFSKLMFSYAYDFTPVVEVASIDECYLDLTGSLQSKAGSTAATIQTAIAQSLKLSVSVGVGANKLVSQIASKLHKPHCFIEVAPGHEQGFLWPLENKWLPMVGPQLAARLNTAGLCRVGHIASAPLDELSLLLGKSAVELRDYALGLDARPVICEAPAAKSYGEQETFPQDTTDTAFIVARLRAMVDTLMQRVRQDGKSIRTVTLRLRYNDMDEVTRSMSLDEPTDLEHDVYPLMQAMLKKAWERRVSIRLVGVRFTKIYHASFSALLPLEASDAKRERLHSLAMVVDDLKRGHQSIMRGHDLWLSQHRHAPRQVLPKPRLVTDASASTTNRVLQERVTLKPEILVRKFVKSSVPALNVKSCYSFLDSALTIPAIIEKAVAHEVPMVAITDPNLHAAIPFFQAASAAGIKPVVGAELNHGKKRLLAYVQSTRGYQNLCRLLSFGEDAGVTSEQLDDHHEGLIIMPANSSEIALPEIRYGSPQDKVFFDILQSMKTLTLLHESHPKKRRGDFAFHDSTHWAGCYSSEALQAAHELGEQCNFSFDFKTLRFPQYEPQDGSAPAIMLRRLAHEGLRSRYGVKAGQYEAQLNEELEIISEVGYEEYFLMVWDLLQRCQAVGIDWITRGSAADSLVCYCLKISNVCPIRFELYFRRFLNRDRMALQKLPDIDIDFAHDRKDDVVELLLSHYGPEHAAIVGGFNTFQARSAFGDIAKVLGVAENEIRRLTQHMPWTDAKHAADALAVSRECDLEEWKEEPLRTALLMSGMLDGFPRYAKMHPCGVVLSRDPIRTLTPVFTSAKGWPTTHFDMDAVEAVGLIKLDILAQGGLAVLRDAQTALGRQGVSVDLKSLEIGGLGGSESPPRPGSVEAWSDEAVWEMIASGNARGVHHIESPAMTSLACMAAVRDIDRLIAIVSVIRPGAANGLKKSQFARRAQGLEPVDYTHESLSGVLRSTFGVVAYEEHILQICEAFAGLAPGRADMLRRALVKLDMRKVAELKVEFVAAAKAKRHHDEIIEKVWQLVSGFQGYAFCRAHSTAYGVEAYLGAYLKCYHPAEFMAAVLSNGKGFYSPLVYTLECRRLGIGFLSPDVNVSTDSFDVELMTVESGTPARNLGRAIRVPMRSIKGLSESLLERWRAEKLRSAFLGVRDFCERVRPEPAETLSLIRVGALDGFGMPRTEQFWHCLHTSRDGSVGDGWLLQNCTDEELRTTFREEPSRLQRLCDEFELLGYTITGHPLERFPEVGWGTYCRIADLHRYHRQRVTVCGLIIVTRSHIQANGEPMKFISICDQSGIVECEIFAETYRYHGLATVRYPVVEVTGEVQPFDNGAGYTLEVLRVQKPRVRKS</sequence>
<dbReference type="SMART" id="SM00481">
    <property type="entry name" value="POLIIIAc"/>
    <property type="match status" value="1"/>
</dbReference>
<dbReference type="SUPFAM" id="SSF56672">
    <property type="entry name" value="DNA/RNA polymerases"/>
    <property type="match status" value="1"/>
</dbReference>
<keyword evidence="6 8" id="KW-0239">DNA-directed DNA polymerase</keyword>
<dbReference type="Gene3D" id="3.30.1490.100">
    <property type="entry name" value="DNA polymerase, Y-family, little finger domain"/>
    <property type="match status" value="1"/>
</dbReference>
<dbReference type="InterPro" id="IPR022880">
    <property type="entry name" value="DNApol_IV"/>
</dbReference>
<evidence type="ECO:0000256" key="2">
    <source>
        <dbReference type="ARBA" id="ARBA00022457"/>
    </source>
</evidence>
<dbReference type="Pfam" id="PF14579">
    <property type="entry name" value="HHH_6"/>
    <property type="match status" value="1"/>
</dbReference>
<feature type="site" description="Substrate discrimination" evidence="8">
    <location>
        <position position="11"/>
    </location>
</feature>
<dbReference type="Gene3D" id="3.40.1170.60">
    <property type="match status" value="1"/>
</dbReference>
<comment type="subunit">
    <text evidence="8">Monomer.</text>
</comment>
<dbReference type="InterPro" id="IPR001126">
    <property type="entry name" value="UmuC"/>
</dbReference>
<gene>
    <name evidence="8" type="primary">dinB</name>
    <name evidence="10" type="ORF">HNQ64_004101</name>
</gene>
<name>A0A7W7YP95_9BACT</name>
<dbReference type="InterPro" id="IPR004805">
    <property type="entry name" value="DnaE2/DnaE/PolC"/>
</dbReference>
<feature type="binding site" evidence="8">
    <location>
        <position position="99"/>
    </location>
    <ligand>
        <name>Mg(2+)</name>
        <dbReference type="ChEBI" id="CHEBI:18420"/>
    </ligand>
</feature>
<evidence type="ECO:0000256" key="8">
    <source>
        <dbReference type="HAMAP-Rule" id="MF_01113"/>
    </source>
</evidence>
<dbReference type="CDD" id="cd03586">
    <property type="entry name" value="PolY_Pol_IV_kappa"/>
    <property type="match status" value="1"/>
</dbReference>
<reference evidence="10 11" key="1">
    <citation type="submission" date="2020-08" db="EMBL/GenBank/DDBJ databases">
        <title>Genomic Encyclopedia of Type Strains, Phase IV (KMG-IV): sequencing the most valuable type-strain genomes for metagenomic binning, comparative biology and taxonomic classification.</title>
        <authorList>
            <person name="Goeker M."/>
        </authorList>
    </citation>
    <scope>NUCLEOTIDE SEQUENCE [LARGE SCALE GENOMIC DNA]</scope>
    <source>
        <strain evidence="10 11">DSM 12251</strain>
    </source>
</reference>
<dbReference type="Gene3D" id="1.10.150.870">
    <property type="match status" value="1"/>
</dbReference>
<evidence type="ECO:0000256" key="3">
    <source>
        <dbReference type="ARBA" id="ARBA00022679"/>
    </source>
</evidence>
<dbReference type="Pfam" id="PF02811">
    <property type="entry name" value="PHP"/>
    <property type="match status" value="1"/>
</dbReference>
<dbReference type="InterPro" id="IPR003141">
    <property type="entry name" value="Pol/His_phosphatase_N"/>
</dbReference>
<dbReference type="CDD" id="cd04485">
    <property type="entry name" value="DnaE_OBF"/>
    <property type="match status" value="1"/>
</dbReference>
<dbReference type="Pfam" id="PF00817">
    <property type="entry name" value="IMS"/>
    <property type="match status" value="1"/>
</dbReference>
<dbReference type="Pfam" id="PF11799">
    <property type="entry name" value="IMS_C"/>
    <property type="match status" value="1"/>
</dbReference>
<keyword evidence="4 8" id="KW-0548">Nucleotidyltransferase</keyword>
<dbReference type="GO" id="GO:0003684">
    <property type="term" value="F:damaged DNA binding"/>
    <property type="evidence" value="ECO:0007669"/>
    <property type="project" value="InterPro"/>
</dbReference>
<dbReference type="Proteomes" id="UP000534294">
    <property type="component" value="Unassembled WGS sequence"/>
</dbReference>
<feature type="active site" evidence="8">
    <location>
        <position position="100"/>
    </location>
</feature>
<dbReference type="InterPro" id="IPR036775">
    <property type="entry name" value="DNA_pol_Y-fam_lit_finger_sf"/>
</dbReference>
<evidence type="ECO:0000256" key="5">
    <source>
        <dbReference type="ARBA" id="ARBA00022705"/>
    </source>
</evidence>
<keyword evidence="8" id="KW-0963">Cytoplasm</keyword>
<comment type="caution">
    <text evidence="10">The sequence shown here is derived from an EMBL/GenBank/DDBJ whole genome shotgun (WGS) entry which is preliminary data.</text>
</comment>
<dbReference type="GO" id="GO:0006281">
    <property type="term" value="P:DNA repair"/>
    <property type="evidence" value="ECO:0007669"/>
    <property type="project" value="UniProtKB-UniRule"/>
</dbReference>
<dbReference type="RefSeq" id="WP_184211956.1">
    <property type="nucleotide sequence ID" value="NZ_JACHIF010000010.1"/>
</dbReference>
<dbReference type="CDD" id="cd07431">
    <property type="entry name" value="PHP_PolIIIA"/>
    <property type="match status" value="1"/>
</dbReference>
<dbReference type="InterPro" id="IPR040982">
    <property type="entry name" value="DNA_pol3_finger"/>
</dbReference>
<dbReference type="GO" id="GO:0003887">
    <property type="term" value="F:DNA-directed DNA polymerase activity"/>
    <property type="evidence" value="ECO:0007669"/>
    <property type="project" value="UniProtKB-UniRule"/>
</dbReference>